<comment type="subcellular location">
    <subcellularLocation>
        <location evidence="1">Cell membrane</location>
        <topology evidence="1">Multi-pass membrane protein</topology>
    </subcellularLocation>
</comment>
<dbReference type="InterPro" id="IPR003439">
    <property type="entry name" value="ABC_transporter-like_ATP-bd"/>
</dbReference>
<dbReference type="GO" id="GO:0140359">
    <property type="term" value="F:ABC-type transporter activity"/>
    <property type="evidence" value="ECO:0007669"/>
    <property type="project" value="InterPro"/>
</dbReference>
<feature type="transmembrane region" description="Helical" evidence="7">
    <location>
        <begin position="55"/>
        <end position="75"/>
    </location>
</feature>
<evidence type="ECO:0000313" key="11">
    <source>
        <dbReference type="Proteomes" id="UP000024816"/>
    </source>
</evidence>
<dbReference type="GO" id="GO:0034040">
    <property type="term" value="F:ATPase-coupled lipid transmembrane transporter activity"/>
    <property type="evidence" value="ECO:0007669"/>
    <property type="project" value="TreeGrafter"/>
</dbReference>
<dbReference type="GO" id="GO:0005886">
    <property type="term" value="C:plasma membrane"/>
    <property type="evidence" value="ECO:0007669"/>
    <property type="project" value="UniProtKB-SubCell"/>
</dbReference>
<dbReference type="PROSITE" id="PS00211">
    <property type="entry name" value="ABC_TRANSPORTER_1"/>
    <property type="match status" value="1"/>
</dbReference>
<reference evidence="10 11" key="1">
    <citation type="journal article" date="2014" name="Antonie Van Leeuwenhoek">
        <title>Hyphomonas beringensis sp. nov. and Hyphomonas chukchiensis sp. nov., isolated from surface seawater of the Bering Sea and Chukchi Sea.</title>
        <authorList>
            <person name="Li C."/>
            <person name="Lai Q."/>
            <person name="Li G."/>
            <person name="Dong C."/>
            <person name="Wang J."/>
            <person name="Liao Y."/>
            <person name="Shao Z."/>
        </authorList>
    </citation>
    <scope>NUCLEOTIDE SEQUENCE [LARGE SCALE GENOMIC DNA]</scope>
    <source>
        <strain evidence="10 11">VP2</strain>
    </source>
</reference>
<feature type="domain" description="ABC transmembrane type-1" evidence="9">
    <location>
        <begin position="24"/>
        <end position="302"/>
    </location>
</feature>
<dbReference type="OrthoDB" id="7614182at2"/>
<keyword evidence="5 7" id="KW-1133">Transmembrane helix</keyword>
<evidence type="ECO:0000256" key="3">
    <source>
        <dbReference type="ARBA" id="ARBA00022741"/>
    </source>
</evidence>
<evidence type="ECO:0000259" key="9">
    <source>
        <dbReference type="PROSITE" id="PS50929"/>
    </source>
</evidence>
<dbReference type="Proteomes" id="UP000024816">
    <property type="component" value="Unassembled WGS sequence"/>
</dbReference>
<evidence type="ECO:0000256" key="4">
    <source>
        <dbReference type="ARBA" id="ARBA00022840"/>
    </source>
</evidence>
<dbReference type="NCBIfam" id="TIGR01842">
    <property type="entry name" value="type_I_sec_PrtD"/>
    <property type="match status" value="1"/>
</dbReference>
<dbReference type="InterPro" id="IPR017871">
    <property type="entry name" value="ABC_transporter-like_CS"/>
</dbReference>
<dbReference type="EMBL" id="ARYJ01000004">
    <property type="protein sequence ID" value="KCZ89241.1"/>
    <property type="molecule type" value="Genomic_DNA"/>
</dbReference>
<dbReference type="GO" id="GO:0030253">
    <property type="term" value="P:protein secretion by the type I secretion system"/>
    <property type="evidence" value="ECO:0007669"/>
    <property type="project" value="InterPro"/>
</dbReference>
<evidence type="ECO:0000256" key="6">
    <source>
        <dbReference type="ARBA" id="ARBA00023136"/>
    </source>
</evidence>
<evidence type="ECO:0000256" key="2">
    <source>
        <dbReference type="ARBA" id="ARBA00022692"/>
    </source>
</evidence>
<dbReference type="PANTHER" id="PTHR24221">
    <property type="entry name" value="ATP-BINDING CASSETTE SUB-FAMILY B"/>
    <property type="match status" value="1"/>
</dbReference>
<evidence type="ECO:0000259" key="8">
    <source>
        <dbReference type="PROSITE" id="PS50893"/>
    </source>
</evidence>
<comment type="caution">
    <text evidence="10">The sequence shown here is derived from an EMBL/GenBank/DDBJ whole genome shotgun (WGS) entry which is preliminary data.</text>
</comment>
<evidence type="ECO:0000256" key="7">
    <source>
        <dbReference type="SAM" id="Phobius"/>
    </source>
</evidence>
<dbReference type="InterPro" id="IPR003593">
    <property type="entry name" value="AAA+_ATPase"/>
</dbReference>
<dbReference type="Gene3D" id="1.20.1560.10">
    <property type="entry name" value="ABC transporter type 1, transmembrane domain"/>
    <property type="match status" value="1"/>
</dbReference>
<dbReference type="SUPFAM" id="SSF52540">
    <property type="entry name" value="P-loop containing nucleoside triphosphate hydrolases"/>
    <property type="match status" value="1"/>
</dbReference>
<dbReference type="PROSITE" id="PS50929">
    <property type="entry name" value="ABC_TM1F"/>
    <property type="match status" value="1"/>
</dbReference>
<dbReference type="RefSeq" id="WP_035580531.1">
    <property type="nucleotide sequence ID" value="NZ_ARYJ01000004.1"/>
</dbReference>
<keyword evidence="11" id="KW-1185">Reference proteome</keyword>
<evidence type="ECO:0000313" key="10">
    <source>
        <dbReference type="EMBL" id="KCZ89241.1"/>
    </source>
</evidence>
<organism evidence="10 11">
    <name type="scientific">Hyphomonas jannaschiana VP2</name>
    <dbReference type="NCBI Taxonomy" id="1280952"/>
    <lineage>
        <taxon>Bacteria</taxon>
        <taxon>Pseudomonadati</taxon>
        <taxon>Pseudomonadota</taxon>
        <taxon>Alphaproteobacteria</taxon>
        <taxon>Hyphomonadales</taxon>
        <taxon>Hyphomonadaceae</taxon>
        <taxon>Hyphomonas</taxon>
    </lineage>
</organism>
<proteinExistence type="predicted"/>
<dbReference type="SUPFAM" id="SSF90123">
    <property type="entry name" value="ABC transporter transmembrane region"/>
    <property type="match status" value="1"/>
</dbReference>
<sequence>MTARHTPNEMIEALTASKGVVFHLLAFSLALNLLMLTGPLYMLQVYDRVIPSQSMPTLVALSVLILMLYATLGILEWVRTGLFSSAASRFEDRLSERVANASMDLALKEAGQLSDKPLRDLRQLRRFFSGPVPGAVMDAPWSPLFFIVLFMLHPIFGLWAVFGAIVLVGIGFLNQRLTDKHLRETEIMERTAQAHSQEMVRNAEVIDAMGMRPNLRSRWRQSFDASDNRMFQSGRQLSGFTAGTKAFRLFLQSAILGIGAWLVIRGTNGMTTAGELVAASILMGRAIAPIEQSVAQWRSIISAHESWTALKAILEKVPPRGDAMELPPIQGHLSVENLYGGPPGSRKPVIRNLSFQLQPGDVLGILGPSAAGKSTLARLMTGVWPLISGTVRLDGAELGHYSREQLGRQIGYLPQQSDLMSGTIRENIARFDPQAEPAAIISAAQAAACHDLILRLPDGYDTEVGMAGAFLSAGQRQRVGLARALYGDPSFVVLDEPNSNLDAKGDEALQLAIRKLQERRATTIIVAHRPNAIANCNKLLVIEDGEMKAFGPRDDVLSKILPKPSGVPSIRKRTESNG</sequence>
<dbReference type="InterPro" id="IPR036640">
    <property type="entry name" value="ABC1_TM_sf"/>
</dbReference>
<feature type="transmembrane region" description="Helical" evidence="7">
    <location>
        <begin position="20"/>
        <end position="43"/>
    </location>
</feature>
<dbReference type="PATRIC" id="fig|1280952.3.peg.1604"/>
<dbReference type="SMART" id="SM00382">
    <property type="entry name" value="AAA"/>
    <property type="match status" value="1"/>
</dbReference>
<dbReference type="PANTHER" id="PTHR24221:SF654">
    <property type="entry name" value="ATP-BINDING CASSETTE SUB-FAMILY B MEMBER 6"/>
    <property type="match status" value="1"/>
</dbReference>
<name>A0A059FFC2_9PROT</name>
<dbReference type="Pfam" id="PF00005">
    <property type="entry name" value="ABC_tran"/>
    <property type="match status" value="1"/>
</dbReference>
<feature type="transmembrane region" description="Helical" evidence="7">
    <location>
        <begin position="144"/>
        <end position="173"/>
    </location>
</feature>
<dbReference type="Pfam" id="PF00664">
    <property type="entry name" value="ABC_membrane"/>
    <property type="match status" value="1"/>
</dbReference>
<keyword evidence="2 7" id="KW-0812">Transmembrane</keyword>
<dbReference type="GO" id="GO:0005524">
    <property type="term" value="F:ATP binding"/>
    <property type="evidence" value="ECO:0007669"/>
    <property type="project" value="UniProtKB-KW"/>
</dbReference>
<dbReference type="PROSITE" id="PS50893">
    <property type="entry name" value="ABC_TRANSPORTER_2"/>
    <property type="match status" value="1"/>
</dbReference>
<accession>A0A059FFC2</accession>
<evidence type="ECO:0000256" key="1">
    <source>
        <dbReference type="ARBA" id="ARBA00004651"/>
    </source>
</evidence>
<evidence type="ECO:0000256" key="5">
    <source>
        <dbReference type="ARBA" id="ARBA00022989"/>
    </source>
</evidence>
<dbReference type="InterPro" id="IPR039421">
    <property type="entry name" value="Type_1_exporter"/>
</dbReference>
<dbReference type="eggNOG" id="COG4618">
    <property type="taxonomic scope" value="Bacteria"/>
</dbReference>
<dbReference type="InterPro" id="IPR027417">
    <property type="entry name" value="P-loop_NTPase"/>
</dbReference>
<keyword evidence="4" id="KW-0067">ATP-binding</keyword>
<dbReference type="InterPro" id="IPR011527">
    <property type="entry name" value="ABC1_TM_dom"/>
</dbReference>
<keyword evidence="6 7" id="KW-0472">Membrane</keyword>
<dbReference type="GO" id="GO:0016887">
    <property type="term" value="F:ATP hydrolysis activity"/>
    <property type="evidence" value="ECO:0007669"/>
    <property type="project" value="InterPro"/>
</dbReference>
<dbReference type="STRING" id="1280952.HJA_08087"/>
<protein>
    <submittedName>
        <fullName evidence="10">Type I secretion system ATPase</fullName>
    </submittedName>
</protein>
<dbReference type="AlphaFoldDB" id="A0A059FFC2"/>
<keyword evidence="3" id="KW-0547">Nucleotide-binding</keyword>
<feature type="transmembrane region" description="Helical" evidence="7">
    <location>
        <begin position="246"/>
        <end position="264"/>
    </location>
</feature>
<gene>
    <name evidence="10" type="ORF">HJA_08087</name>
</gene>
<dbReference type="Gene3D" id="3.40.50.300">
    <property type="entry name" value="P-loop containing nucleotide triphosphate hydrolases"/>
    <property type="match status" value="1"/>
</dbReference>
<feature type="domain" description="ABC transporter" evidence="8">
    <location>
        <begin position="333"/>
        <end position="569"/>
    </location>
</feature>
<dbReference type="InterPro" id="IPR010128">
    <property type="entry name" value="ATPase_T1SS_PrtD-like"/>
</dbReference>
<dbReference type="GO" id="GO:0030256">
    <property type="term" value="C:type I protein secretion system complex"/>
    <property type="evidence" value="ECO:0007669"/>
    <property type="project" value="InterPro"/>
</dbReference>